<organism evidence="2 3">
    <name type="scientific">Armillaria gallica</name>
    <name type="common">Bulbous honey fungus</name>
    <name type="synonym">Armillaria bulbosa</name>
    <dbReference type="NCBI Taxonomy" id="47427"/>
    <lineage>
        <taxon>Eukaryota</taxon>
        <taxon>Fungi</taxon>
        <taxon>Dikarya</taxon>
        <taxon>Basidiomycota</taxon>
        <taxon>Agaricomycotina</taxon>
        <taxon>Agaricomycetes</taxon>
        <taxon>Agaricomycetidae</taxon>
        <taxon>Agaricales</taxon>
        <taxon>Marasmiineae</taxon>
        <taxon>Physalacriaceae</taxon>
        <taxon>Armillaria</taxon>
    </lineage>
</organism>
<proteinExistence type="predicted"/>
<sequence length="128" mass="14496">MSTSTFTDFISAHVLLKVALSCLVGPLRVLLSLPLWYMTRTSISRQCTVSDIEVCHFSLSRLYRLYREMSFNVKESTSRTSDIFLTPIDSLKSYPLNPNPSPSPLSLWQAADQMQALQRHKTPTDNLA</sequence>
<keyword evidence="1" id="KW-0472">Membrane</keyword>
<keyword evidence="1" id="KW-0812">Transmembrane</keyword>
<evidence type="ECO:0000313" key="2">
    <source>
        <dbReference type="EMBL" id="PBK89037.1"/>
    </source>
</evidence>
<feature type="transmembrane region" description="Helical" evidence="1">
    <location>
        <begin position="12"/>
        <end position="36"/>
    </location>
</feature>
<keyword evidence="1" id="KW-1133">Transmembrane helix</keyword>
<dbReference type="Proteomes" id="UP000217790">
    <property type="component" value="Unassembled WGS sequence"/>
</dbReference>
<evidence type="ECO:0000313" key="3">
    <source>
        <dbReference type="Proteomes" id="UP000217790"/>
    </source>
</evidence>
<name>A0A2H3DIY1_ARMGA</name>
<dbReference type="AlphaFoldDB" id="A0A2H3DIY1"/>
<dbReference type="OrthoDB" id="10597846at2759"/>
<dbReference type="InParanoid" id="A0A2H3DIY1"/>
<dbReference type="EMBL" id="KZ293670">
    <property type="protein sequence ID" value="PBK89037.1"/>
    <property type="molecule type" value="Genomic_DNA"/>
</dbReference>
<evidence type="ECO:0000256" key="1">
    <source>
        <dbReference type="SAM" id="Phobius"/>
    </source>
</evidence>
<gene>
    <name evidence="2" type="ORF">ARMGADRAFT_1015726</name>
</gene>
<protein>
    <submittedName>
        <fullName evidence="2">Uncharacterized protein</fullName>
    </submittedName>
</protein>
<keyword evidence="3" id="KW-1185">Reference proteome</keyword>
<accession>A0A2H3DIY1</accession>
<reference evidence="3" key="1">
    <citation type="journal article" date="2017" name="Nat. Ecol. Evol.">
        <title>Genome expansion and lineage-specific genetic innovations in the forest pathogenic fungi Armillaria.</title>
        <authorList>
            <person name="Sipos G."/>
            <person name="Prasanna A.N."/>
            <person name="Walter M.C."/>
            <person name="O'Connor E."/>
            <person name="Balint B."/>
            <person name="Krizsan K."/>
            <person name="Kiss B."/>
            <person name="Hess J."/>
            <person name="Varga T."/>
            <person name="Slot J."/>
            <person name="Riley R."/>
            <person name="Boka B."/>
            <person name="Rigling D."/>
            <person name="Barry K."/>
            <person name="Lee J."/>
            <person name="Mihaltcheva S."/>
            <person name="LaButti K."/>
            <person name="Lipzen A."/>
            <person name="Waldron R."/>
            <person name="Moloney N.M."/>
            <person name="Sperisen C."/>
            <person name="Kredics L."/>
            <person name="Vagvoelgyi C."/>
            <person name="Patrignani A."/>
            <person name="Fitzpatrick D."/>
            <person name="Nagy I."/>
            <person name="Doyle S."/>
            <person name="Anderson J.B."/>
            <person name="Grigoriev I.V."/>
            <person name="Gueldener U."/>
            <person name="Muensterkoetter M."/>
            <person name="Nagy L.G."/>
        </authorList>
    </citation>
    <scope>NUCLEOTIDE SEQUENCE [LARGE SCALE GENOMIC DNA]</scope>
    <source>
        <strain evidence="3">Ar21-2</strain>
    </source>
</reference>